<dbReference type="Proteomes" id="UP000030826">
    <property type="component" value="Unassembled WGS sequence"/>
</dbReference>
<dbReference type="Pfam" id="PF01408">
    <property type="entry name" value="GFO_IDH_MocA"/>
    <property type="match status" value="1"/>
</dbReference>
<dbReference type="Gene3D" id="3.40.50.720">
    <property type="entry name" value="NAD(P)-binding Rossmann-like Domain"/>
    <property type="match status" value="1"/>
</dbReference>
<evidence type="ECO:0000259" key="2">
    <source>
        <dbReference type="Pfam" id="PF22725"/>
    </source>
</evidence>
<name>A0A0B1Q5D0_9HYPH</name>
<dbReference type="PANTHER" id="PTHR43708:SF8">
    <property type="entry name" value="OXIDOREDUCTASE"/>
    <property type="match status" value="1"/>
</dbReference>
<dbReference type="InterPro" id="IPR036291">
    <property type="entry name" value="NAD(P)-bd_dom_sf"/>
</dbReference>
<dbReference type="SUPFAM" id="SSF55347">
    <property type="entry name" value="Glyceraldehyde-3-phosphate dehydrogenase-like, C-terminal domain"/>
    <property type="match status" value="1"/>
</dbReference>
<dbReference type="RefSeq" id="WP_039190897.1">
    <property type="nucleotide sequence ID" value="NZ_JRFJ01000001.1"/>
</dbReference>
<dbReference type="Gene3D" id="3.30.360.10">
    <property type="entry name" value="Dihydrodipicolinate Reductase, domain 2"/>
    <property type="match status" value="1"/>
</dbReference>
<feature type="domain" description="GFO/IDH/MocA-like oxidoreductase" evidence="2">
    <location>
        <begin position="132"/>
        <end position="262"/>
    </location>
</feature>
<sequence>MNPPLRIGLVGAGWVTQHHLQGWKRIADDAQVVAIADPCAVRARERAHAFGIPAIFSDAGAMLAAGGLDAVDIAAPRAFHADLARLAASHGLPILCQKPLAPTLDEARRLIADIDGKVRLMVHENWRFRAYYRLAAEWLRAGRIGAVKAATLQLVTSGTVPDREGRYDALVRQPFLADEPRMLVAEVLIHHLDTLRMLLGPLTVAAAALSRSCEAIAGEDSAVIHLSTAEGRGVGIFASFAAHGAATHQSDRLLLLGERGTIPLDGSVLTLSGAEEDTVTFDPQATYSDSYAAAIGHFVDCLRSGAPFETSSNDNLETLQLVEDCYRMSGFEQQRQSAA</sequence>
<reference evidence="3 4" key="1">
    <citation type="submission" date="2014-09" db="EMBL/GenBank/DDBJ databases">
        <title>Isolation and characterization of Aurantimonas altamirensis ON-56566 from clinical sample following a dog bite.</title>
        <authorList>
            <person name="Eshaghi A."/>
            <person name="Li A."/>
            <person name="Shahinas D."/>
            <person name="Bahn P."/>
            <person name="Kus J.V."/>
            <person name="Patel S.N."/>
        </authorList>
    </citation>
    <scope>NUCLEOTIDE SEQUENCE [LARGE SCALE GENOMIC DNA]</scope>
    <source>
        <strain evidence="3 4">ON-56566</strain>
    </source>
</reference>
<protein>
    <submittedName>
        <fullName evidence="3">Oxidoreductase</fullName>
    </submittedName>
</protein>
<evidence type="ECO:0000313" key="4">
    <source>
        <dbReference type="Proteomes" id="UP000030826"/>
    </source>
</evidence>
<dbReference type="Pfam" id="PF22725">
    <property type="entry name" value="GFO_IDH_MocA_C3"/>
    <property type="match status" value="1"/>
</dbReference>
<organism evidence="3 4">
    <name type="scientific">Aureimonas altamirensis</name>
    <dbReference type="NCBI Taxonomy" id="370622"/>
    <lineage>
        <taxon>Bacteria</taxon>
        <taxon>Pseudomonadati</taxon>
        <taxon>Pseudomonadota</taxon>
        <taxon>Alphaproteobacteria</taxon>
        <taxon>Hyphomicrobiales</taxon>
        <taxon>Aurantimonadaceae</taxon>
        <taxon>Aureimonas</taxon>
    </lineage>
</organism>
<feature type="domain" description="Gfo/Idh/MocA-like oxidoreductase N-terminal" evidence="1">
    <location>
        <begin position="5"/>
        <end position="114"/>
    </location>
</feature>
<comment type="caution">
    <text evidence="3">The sequence shown here is derived from an EMBL/GenBank/DDBJ whole genome shotgun (WGS) entry which is preliminary data.</text>
</comment>
<dbReference type="STRING" id="370622.LA66_05510"/>
<dbReference type="AlphaFoldDB" id="A0A0B1Q5D0"/>
<dbReference type="InterPro" id="IPR055170">
    <property type="entry name" value="GFO_IDH_MocA-like_dom"/>
</dbReference>
<accession>A0A0B1Q5D0</accession>
<dbReference type="InterPro" id="IPR000683">
    <property type="entry name" value="Gfo/Idh/MocA-like_OxRdtase_N"/>
</dbReference>
<evidence type="ECO:0000259" key="1">
    <source>
        <dbReference type="Pfam" id="PF01408"/>
    </source>
</evidence>
<dbReference type="EMBL" id="JRFJ01000001">
    <property type="protein sequence ID" value="KHJ56068.1"/>
    <property type="molecule type" value="Genomic_DNA"/>
</dbReference>
<evidence type="ECO:0000313" key="3">
    <source>
        <dbReference type="EMBL" id="KHJ56068.1"/>
    </source>
</evidence>
<proteinExistence type="predicted"/>
<dbReference type="GO" id="GO:0000166">
    <property type="term" value="F:nucleotide binding"/>
    <property type="evidence" value="ECO:0007669"/>
    <property type="project" value="InterPro"/>
</dbReference>
<gene>
    <name evidence="3" type="ORF">LA66_05510</name>
</gene>
<dbReference type="PANTHER" id="PTHR43708">
    <property type="entry name" value="CONSERVED EXPRESSED OXIDOREDUCTASE (EUROFUNG)"/>
    <property type="match status" value="1"/>
</dbReference>
<dbReference type="SUPFAM" id="SSF51735">
    <property type="entry name" value="NAD(P)-binding Rossmann-fold domains"/>
    <property type="match status" value="1"/>
</dbReference>
<dbReference type="InterPro" id="IPR051317">
    <property type="entry name" value="Gfo/Idh/MocA_oxidoreduct"/>
</dbReference>